<evidence type="ECO:0000313" key="2">
    <source>
        <dbReference type="Proteomes" id="UP000216345"/>
    </source>
</evidence>
<accession>A0A256F3D1</accession>
<name>A0A256F3D1_9HYPH</name>
<gene>
    <name evidence="1" type="ORF">CEV32_1786</name>
</gene>
<evidence type="ECO:0000313" key="1">
    <source>
        <dbReference type="EMBL" id="OYR09357.1"/>
    </source>
</evidence>
<keyword evidence="2" id="KW-1185">Reference proteome</keyword>
<organism evidence="1 2">
    <name type="scientific">Brucella rhizosphaerae</name>
    <dbReference type="NCBI Taxonomy" id="571254"/>
    <lineage>
        <taxon>Bacteria</taxon>
        <taxon>Pseudomonadati</taxon>
        <taxon>Pseudomonadota</taxon>
        <taxon>Alphaproteobacteria</taxon>
        <taxon>Hyphomicrobiales</taxon>
        <taxon>Brucellaceae</taxon>
        <taxon>Brucella/Ochrobactrum group</taxon>
        <taxon>Brucella</taxon>
    </lineage>
</organism>
<protein>
    <submittedName>
        <fullName evidence="1">Uncharacterized protein</fullName>
    </submittedName>
</protein>
<dbReference type="EMBL" id="NNRK01000034">
    <property type="protein sequence ID" value="OYR09357.1"/>
    <property type="molecule type" value="Genomic_DNA"/>
</dbReference>
<proteinExistence type="predicted"/>
<sequence length="37" mass="4207">MDSLSPEILYRQYILGELFVPAQEKLSSQSLICFTEG</sequence>
<reference evidence="1 2" key="1">
    <citation type="submission" date="2017-07" db="EMBL/GenBank/DDBJ databases">
        <title>Phylogenetic study on the rhizospheric bacterium Ochrobactrum sp. A44.</title>
        <authorList>
            <person name="Krzyzanowska D.M."/>
            <person name="Ossowicki A."/>
            <person name="Rajewska M."/>
            <person name="Maciag T."/>
            <person name="Kaczynski Z."/>
            <person name="Czerwicka M."/>
            <person name="Jafra S."/>
        </authorList>
    </citation>
    <scope>NUCLEOTIDE SEQUENCE [LARGE SCALE GENOMIC DNA]</scope>
    <source>
        <strain evidence="1 2">PR17</strain>
    </source>
</reference>
<comment type="caution">
    <text evidence="1">The sequence shown here is derived from an EMBL/GenBank/DDBJ whole genome shotgun (WGS) entry which is preliminary data.</text>
</comment>
<dbReference type="Proteomes" id="UP000216345">
    <property type="component" value="Unassembled WGS sequence"/>
</dbReference>
<dbReference type="AlphaFoldDB" id="A0A256F3D1"/>